<reference evidence="4 5" key="1">
    <citation type="submission" date="2019-10" db="EMBL/GenBank/DDBJ databases">
        <title>Nonomuraea sp. nov., isolated from Phyllanthus amarus.</title>
        <authorList>
            <person name="Klykleung N."/>
            <person name="Tanasupawat S."/>
        </authorList>
    </citation>
    <scope>NUCLEOTIDE SEQUENCE [LARGE SCALE GENOMIC DNA]</scope>
    <source>
        <strain evidence="4 5">PA1-10</strain>
    </source>
</reference>
<dbReference type="Pfam" id="PF19305">
    <property type="entry name" value="MmgE_PrpD_C"/>
    <property type="match status" value="1"/>
</dbReference>
<dbReference type="GO" id="GO:0016829">
    <property type="term" value="F:lyase activity"/>
    <property type="evidence" value="ECO:0007669"/>
    <property type="project" value="InterPro"/>
</dbReference>
<evidence type="ECO:0000259" key="2">
    <source>
        <dbReference type="Pfam" id="PF03972"/>
    </source>
</evidence>
<protein>
    <submittedName>
        <fullName evidence="4">Uncharacterized protein</fullName>
    </submittedName>
</protein>
<dbReference type="InterPro" id="IPR045337">
    <property type="entry name" value="MmgE_PrpD_C"/>
</dbReference>
<dbReference type="PANTHER" id="PTHR16943">
    <property type="entry name" value="2-METHYLCITRATE DEHYDRATASE-RELATED"/>
    <property type="match status" value="1"/>
</dbReference>
<dbReference type="Pfam" id="PF03972">
    <property type="entry name" value="MmgE_PrpD_N"/>
    <property type="match status" value="1"/>
</dbReference>
<dbReference type="AlphaFoldDB" id="A0A5C4VN52"/>
<dbReference type="InterPro" id="IPR042183">
    <property type="entry name" value="MmgE/PrpD_sf_1"/>
</dbReference>
<dbReference type="InterPro" id="IPR045336">
    <property type="entry name" value="MmgE_PrpD_N"/>
</dbReference>
<comment type="similarity">
    <text evidence="1">Belongs to the PrpD family.</text>
</comment>
<feature type="domain" description="MmgE/PrpD N-terminal" evidence="2">
    <location>
        <begin position="19"/>
        <end position="257"/>
    </location>
</feature>
<dbReference type="Gene3D" id="1.10.4100.10">
    <property type="entry name" value="2-methylcitrate dehydratase PrpD"/>
    <property type="match status" value="1"/>
</dbReference>
<evidence type="ECO:0000313" key="4">
    <source>
        <dbReference type="EMBL" id="KAB8189646.1"/>
    </source>
</evidence>
<dbReference type="Gene3D" id="3.30.1330.120">
    <property type="entry name" value="2-methylcitrate dehydratase PrpD"/>
    <property type="match status" value="1"/>
</dbReference>
<dbReference type="OrthoDB" id="9797528at2"/>
<dbReference type="Proteomes" id="UP000312512">
    <property type="component" value="Unassembled WGS sequence"/>
</dbReference>
<evidence type="ECO:0000259" key="3">
    <source>
        <dbReference type="Pfam" id="PF19305"/>
    </source>
</evidence>
<dbReference type="InterPro" id="IPR005656">
    <property type="entry name" value="MmgE_PrpD"/>
</dbReference>
<dbReference type="InterPro" id="IPR036148">
    <property type="entry name" value="MmgE/PrpD_sf"/>
</dbReference>
<accession>A0A5P9YZA4</accession>
<dbReference type="SUPFAM" id="SSF103378">
    <property type="entry name" value="2-methylcitrate dehydratase PrpD"/>
    <property type="match status" value="1"/>
</dbReference>
<dbReference type="PANTHER" id="PTHR16943:SF8">
    <property type="entry name" value="2-METHYLCITRATE DEHYDRATASE"/>
    <property type="match status" value="1"/>
</dbReference>
<sequence>MPFLARGRPAVTTTGATTELAEFASGLEFADLPPEVVERITWHVLDAVGAGLAGSAKPWNAVVRRYALRESAPGPCTAYGSAATARPEWAALANATAGHGFEIDDYALPALAHPGCVVVPAALAVGEELGAGGRRMLAAAAAGFETVVRFGLATTPSLTSDRGFHVTGVHGVFGAAAVACRLRGLDAGTTASAYGLAASHAGGVTEYTRSGGEVKRLHAGLAAMGGIRAATLARDGFTGPRTAVEGPRGLLRAYAARARPAALTDGLGTRWELHGLALKRYCVCAGIQAPLQAVAELRARHDLPPAAVEEVVVGVDDATRAHVGAVGAHPRDMTEAQFSARHAVAMSLVLGGNGPGHYARLEAAGFDLPAVSALAARVRLERDAEAEAAFPARLLARVRVRLRGGGELVRVAEAPGSPGAPMTGEEIEAKFLGLAGEVAGDRAARAVRDAVRALPHDGPVAAVLAPVREEFTRRNA</sequence>
<dbReference type="InterPro" id="IPR042188">
    <property type="entry name" value="MmgE/PrpD_sf_2"/>
</dbReference>
<name>A0A5C4VN52_9ACTN</name>
<organism evidence="4 5">
    <name type="scientific">Nonomuraea phyllanthi</name>
    <dbReference type="NCBI Taxonomy" id="2219224"/>
    <lineage>
        <taxon>Bacteria</taxon>
        <taxon>Bacillati</taxon>
        <taxon>Actinomycetota</taxon>
        <taxon>Actinomycetes</taxon>
        <taxon>Streptosporangiales</taxon>
        <taxon>Streptosporangiaceae</taxon>
        <taxon>Nonomuraea</taxon>
    </lineage>
</organism>
<comment type="caution">
    <text evidence="4">The sequence shown here is derived from an EMBL/GenBank/DDBJ whole genome shotgun (WGS) entry which is preliminary data.</text>
</comment>
<gene>
    <name evidence="4" type="ORF">FH608_039365</name>
</gene>
<evidence type="ECO:0000256" key="1">
    <source>
        <dbReference type="ARBA" id="ARBA00006174"/>
    </source>
</evidence>
<accession>A0A5C4VN52</accession>
<evidence type="ECO:0000313" key="5">
    <source>
        <dbReference type="Proteomes" id="UP000312512"/>
    </source>
</evidence>
<dbReference type="EMBL" id="VDLX02000019">
    <property type="protein sequence ID" value="KAB8189646.1"/>
    <property type="molecule type" value="Genomic_DNA"/>
</dbReference>
<proteinExistence type="inferred from homology"/>
<keyword evidence="5" id="KW-1185">Reference proteome</keyword>
<feature type="domain" description="MmgE/PrpD C-terminal" evidence="3">
    <location>
        <begin position="281"/>
        <end position="454"/>
    </location>
</feature>